<dbReference type="InterPro" id="IPR057802">
    <property type="entry name" value="YqhI_dom"/>
</dbReference>
<keyword evidence="4" id="KW-1185">Reference proteome</keyword>
<sequence>MTRKQASDFDQELLNLYDDYAHGRITRRGFAEQASKFAIGGLTVSAIIESLSPNYSWAQQVAPDDARIKTETLDYASPKGAGLMQGYLAYPAEGDRFPAVLVIHENRGLNPYIEDVTRRLAIAGFLAFAPDALTPLGGYPGSDDEGRTMQQKRDGREMTEDFIAAAKILQTYKRSTGKVGVIGFCYGGGIANALAVMLPNVIAAAVPFYGRQPEAEDVSKIKADLLIHNAGLDERINAGWPAYEKAMKEAGVTHTAYMYEGVNHGFHNDTTPRYDEQAANLAWQRTIDFLNKTLR</sequence>
<dbReference type="OrthoDB" id="9771666at2"/>
<evidence type="ECO:0000259" key="1">
    <source>
        <dbReference type="Pfam" id="PF01738"/>
    </source>
</evidence>
<accession>A0A5B9QHP5</accession>
<name>A0A5B9QHP5_9BACT</name>
<dbReference type="KEGG" id="bgok:Pr1d_38200"/>
<dbReference type="AlphaFoldDB" id="A0A5B9QHP5"/>
<dbReference type="PANTHER" id="PTHR46623:SF6">
    <property type="entry name" value="ALPHA_BETA-HYDROLASES SUPERFAMILY PROTEIN"/>
    <property type="match status" value="1"/>
</dbReference>
<dbReference type="Pfam" id="PF01738">
    <property type="entry name" value="DLH"/>
    <property type="match status" value="1"/>
</dbReference>
<protein>
    <submittedName>
        <fullName evidence="3">Carboxymethylenebutenolidase</fullName>
        <ecNumber evidence="3">3.1.1.45</ecNumber>
    </submittedName>
</protein>
<feature type="domain" description="Dienelactone hydrolase" evidence="1">
    <location>
        <begin position="84"/>
        <end position="293"/>
    </location>
</feature>
<evidence type="ECO:0000313" key="3">
    <source>
        <dbReference type="EMBL" id="QEG36506.1"/>
    </source>
</evidence>
<dbReference type="Gene3D" id="3.40.50.1820">
    <property type="entry name" value="alpha/beta hydrolase"/>
    <property type="match status" value="1"/>
</dbReference>
<gene>
    <name evidence="3" type="primary">clcD_2</name>
    <name evidence="3" type="ORF">Pr1d_38200</name>
</gene>
<evidence type="ECO:0000259" key="2">
    <source>
        <dbReference type="Pfam" id="PF23678"/>
    </source>
</evidence>
<dbReference type="EMBL" id="CP042913">
    <property type="protein sequence ID" value="QEG36506.1"/>
    <property type="molecule type" value="Genomic_DNA"/>
</dbReference>
<dbReference type="PANTHER" id="PTHR46623">
    <property type="entry name" value="CARBOXYMETHYLENEBUTENOLIDASE-RELATED"/>
    <property type="match status" value="1"/>
</dbReference>
<dbReference type="SUPFAM" id="SSF53474">
    <property type="entry name" value="alpha/beta-Hydrolases"/>
    <property type="match status" value="1"/>
</dbReference>
<dbReference type="GO" id="GO:0008806">
    <property type="term" value="F:carboxymethylenebutenolidase activity"/>
    <property type="evidence" value="ECO:0007669"/>
    <property type="project" value="UniProtKB-EC"/>
</dbReference>
<organism evidence="3 4">
    <name type="scientific">Bythopirellula goksoeyrii</name>
    <dbReference type="NCBI Taxonomy" id="1400387"/>
    <lineage>
        <taxon>Bacteria</taxon>
        <taxon>Pseudomonadati</taxon>
        <taxon>Planctomycetota</taxon>
        <taxon>Planctomycetia</taxon>
        <taxon>Pirellulales</taxon>
        <taxon>Lacipirellulaceae</taxon>
        <taxon>Bythopirellula</taxon>
    </lineage>
</organism>
<dbReference type="InterPro" id="IPR029058">
    <property type="entry name" value="AB_hydrolase_fold"/>
</dbReference>
<dbReference type="Pfam" id="PF23678">
    <property type="entry name" value="YqhI"/>
    <property type="match status" value="1"/>
</dbReference>
<dbReference type="EC" id="3.1.1.45" evidence="3"/>
<reference evidence="3 4" key="1">
    <citation type="submission" date="2019-08" db="EMBL/GenBank/DDBJ databases">
        <title>Deep-cultivation of Planctomycetes and their phenomic and genomic characterization uncovers novel biology.</title>
        <authorList>
            <person name="Wiegand S."/>
            <person name="Jogler M."/>
            <person name="Boedeker C."/>
            <person name="Pinto D."/>
            <person name="Vollmers J."/>
            <person name="Rivas-Marin E."/>
            <person name="Kohn T."/>
            <person name="Peeters S.H."/>
            <person name="Heuer A."/>
            <person name="Rast P."/>
            <person name="Oberbeckmann S."/>
            <person name="Bunk B."/>
            <person name="Jeske O."/>
            <person name="Meyerdierks A."/>
            <person name="Storesund J.E."/>
            <person name="Kallscheuer N."/>
            <person name="Luecker S."/>
            <person name="Lage O.M."/>
            <person name="Pohl T."/>
            <person name="Merkel B.J."/>
            <person name="Hornburger P."/>
            <person name="Mueller R.-W."/>
            <person name="Bruemmer F."/>
            <person name="Labrenz M."/>
            <person name="Spormann A.M."/>
            <person name="Op den Camp H."/>
            <person name="Overmann J."/>
            <person name="Amann R."/>
            <person name="Jetten M.S.M."/>
            <person name="Mascher T."/>
            <person name="Medema M.H."/>
            <person name="Devos D.P."/>
            <person name="Kaster A.-K."/>
            <person name="Ovreas L."/>
            <person name="Rohde M."/>
            <person name="Galperin M.Y."/>
            <person name="Jogler C."/>
        </authorList>
    </citation>
    <scope>NUCLEOTIDE SEQUENCE [LARGE SCALE GENOMIC DNA]</scope>
    <source>
        <strain evidence="3 4">Pr1d</strain>
    </source>
</reference>
<dbReference type="InterPro" id="IPR051049">
    <property type="entry name" value="Dienelactone_hydrolase-like"/>
</dbReference>
<dbReference type="InterPro" id="IPR002925">
    <property type="entry name" value="Dienelactn_hydro"/>
</dbReference>
<dbReference type="RefSeq" id="WP_148074842.1">
    <property type="nucleotide sequence ID" value="NZ_CP042913.1"/>
</dbReference>
<proteinExistence type="predicted"/>
<evidence type="ECO:0000313" key="4">
    <source>
        <dbReference type="Proteomes" id="UP000323917"/>
    </source>
</evidence>
<dbReference type="Proteomes" id="UP000323917">
    <property type="component" value="Chromosome"/>
</dbReference>
<feature type="domain" description="YqhI" evidence="2">
    <location>
        <begin position="1"/>
        <end position="36"/>
    </location>
</feature>
<keyword evidence="3" id="KW-0378">Hydrolase</keyword>